<dbReference type="GO" id="GO:0005576">
    <property type="term" value="C:extracellular region"/>
    <property type="evidence" value="ECO:0007669"/>
    <property type="project" value="UniProtKB-SubCell"/>
</dbReference>
<keyword evidence="2" id="KW-0964">Secreted</keyword>
<keyword evidence="5" id="KW-0732">Signal</keyword>
<dbReference type="NCBIfam" id="TIGR01643">
    <property type="entry name" value="YD_repeat_2x"/>
    <property type="match status" value="2"/>
</dbReference>
<organism evidence="6 7">
    <name type="scientific">Actinosynnema pretiosum subsp. pretiosum</name>
    <dbReference type="NCBI Taxonomy" id="103721"/>
    <lineage>
        <taxon>Bacteria</taxon>
        <taxon>Bacillati</taxon>
        <taxon>Actinomycetota</taxon>
        <taxon>Actinomycetes</taxon>
        <taxon>Pseudonocardiales</taxon>
        <taxon>Pseudonocardiaceae</taxon>
        <taxon>Actinosynnema</taxon>
    </lineage>
</organism>
<feature type="region of interest" description="Disordered" evidence="4">
    <location>
        <begin position="36"/>
        <end position="100"/>
    </location>
</feature>
<evidence type="ECO:0000256" key="2">
    <source>
        <dbReference type="ARBA" id="ARBA00022525"/>
    </source>
</evidence>
<dbReference type="Pfam" id="PF03534">
    <property type="entry name" value="SpvB"/>
    <property type="match status" value="1"/>
</dbReference>
<feature type="region of interest" description="Disordered" evidence="4">
    <location>
        <begin position="801"/>
        <end position="823"/>
    </location>
</feature>
<sequence>MRFARSVRPALRRTALAVSALLLVTTAQVVAPTSADAAANGPSIPQPAVDPVPTTPQVPGPRPADQATTKALAGNQPTNPGKALPGASNTQATSLSPSASWGVSGHTGAFTWSYPLRVPPVPGGLEPQLALSYSSSAIDGRTSSTNNQASWVGDGWDLVPGFVETTYGSCADDKVNSGRKTGDLCWRSENATASYNGSGGALVRDDATGQWRPKNDDGSRVEKVAGAGNGTRDDTYWKITTVDGTQYFFGSQHDSSATWTAPVLDTTAGGPCYGEKAVASDCVRVWRWNLDKVVDRHGNLLRYYYNTETASYGFNLKDTPVSYTRGGTLDHIDYGLREGAEGQPSARVVFTTADRCVPGSSCDSAHPENWPDVPWDSTCAAAPCKDKYSPSFFTTKRLHTVRTEVVRGGALDGVDSWELEHQFPDPGDGGKAALWLKGVKHTGLVGDDVELPQVTFEGRAMPNRVKVPADDGFAPLLRYRVTGVVSETGGVVDVVYADADCAAGSSMPDEAHPENNTRRCYPVTWVPASGFEPRTDYFHKHVVQKVTQLDRYGSSPGDVTTYDYLDGAAWHHDTSEFTPEPKRTWNEFRGFGRVQVRKGDGKDSPTTLSEQRFHRGMNGDKLPDGGTRSVSVSDSEGESRVDEDWLTGYPYEQVRFNGADLVAKTLSWPAWRGPTATRGAYKAYWVGTATSKSYTVLDGGRAPRVGQTDNTFDEHGLPTQVSSVADLAAPTDARCTTTEYARNTGSWLLALPSRVRTVGVACGATPDMPADAISDVRTHYDDLGHGEAPTKGDITKTEQLDQHPASGPVHVTTSTAKYDGYGRPQRVTDVLGRATTTTYAPADGPVTSVTTTDPAGLSGTTVFDPAWGLPVKAVDANDRVTESAYDGLGRLSRAWSPNRPRANNPTSPSTAYAYRIDREKPPAVTTTAIGPNGNPVQSVALYDGLLRLRQGQQPAWKGGRLLTDTRYDSHGRAWKSTQPFYDSSPVDTTLRVAADDDVPAITTTEYDGAGRAVKSVFRKYGDEQWHTSTAYGGDRVYSTPPAGGTATTVVSDAYGRTAELWQHKGKLPEGEHDTTKYTHTKTGQLAALTDPAGNTWTWTYDLRGRRIGSTDPDRGTASSTYDAAGQLLSSTNSLGQKLVYGYDVLGRPTTLHQGSAEGPLRAKWEYDTAYKGRGQLASSTSYDDGNAYTRRISNYNALYQPGAIDVVVPAAEGKLAGTYTTVFGYNPDGSLAAESVPKAGNLDVETVMHTYDDFGRPLATSGRDGSATVELASLTDYTRYGELADVQLGKTAGQRVWLSRYYEDGTRRLKSSVVDAETPNAVQSKLDYAYDQAGNITGVTDAPTGAAADAQCYRYDHLQRLTEAWTPASGACDAEPAKAALGGPEPYWHSYRYDTTGNRTSEVRHGVGAALDTTRNYSYASPGQAQPHALLGVTTTVGATTTADTFTYDAAGNTRTRAVAGESAAHELAWDEQGRLKSDKAGPSTTSFVYTAEGGRLLREDPKAVTLYLGTQEVRLDRATNALSTTRYYSHAGGVVAQRTSPGITGLKWLAGDHNGTAQMAISPATMQVSKRRALPFGAPRNAEPQWVDDRGFVGGTKDESTGLTHLGAREYDPLTGRFVSVDPLLDPGDPQQLNGYAYANNSPVTFSDPSGLIRNCGPDNIGCGGIPGDPPPSQEAVDDWNQVHNPGWWPSTYDGGGGASTSTTLTVISSECGPVTKQFVNPNNNVNLSGYLLTMTTMRYTGILHTPDCRSVVHGPCLGSETNTIVSWEETVSVTSTGYQCGEHDQTPGCGPFVSNGPMSTGEALAGLGKLVFDPTACVGSGASVGKCVFQVGMVLPLGKIAKGAEIAAQGIVKSAAEVTGSFLAAGGSVRYSATATAIGDDANTALNFLRSRGAQGHDVIIHGTPDGDFIVNGLVTHPQQIADAVKGNPFYSGGPINLVSCHGACGHGQELSKILGVKVNSSVHRVDLDPKTGVLREFP</sequence>
<proteinExistence type="predicted"/>
<dbReference type="NCBIfam" id="TIGR03696">
    <property type="entry name" value="Rhs_assc_core"/>
    <property type="match status" value="1"/>
</dbReference>
<dbReference type="PANTHER" id="PTHR32305:SF17">
    <property type="entry name" value="TRNA NUCLEASE WAPA"/>
    <property type="match status" value="1"/>
</dbReference>
<dbReference type="Gene3D" id="2.180.10.10">
    <property type="entry name" value="RHS repeat-associated core"/>
    <property type="match status" value="2"/>
</dbReference>
<dbReference type="InterPro" id="IPR050708">
    <property type="entry name" value="T6SS_VgrG/RHS"/>
</dbReference>
<evidence type="ECO:0000256" key="3">
    <source>
        <dbReference type="ARBA" id="ARBA00023026"/>
    </source>
</evidence>
<dbReference type="InterPro" id="IPR022385">
    <property type="entry name" value="Rhs_assc_core"/>
</dbReference>
<evidence type="ECO:0000313" key="6">
    <source>
        <dbReference type="EMBL" id="QUF05328.1"/>
    </source>
</evidence>
<feature type="signal peptide" evidence="5">
    <location>
        <begin position="1"/>
        <end position="31"/>
    </location>
</feature>
<feature type="region of interest" description="Disordered" evidence="4">
    <location>
        <begin position="596"/>
        <end position="641"/>
    </location>
</feature>
<name>A0AA45R560_9PSEU</name>
<evidence type="ECO:0000256" key="4">
    <source>
        <dbReference type="SAM" id="MobiDB-lite"/>
    </source>
</evidence>
<evidence type="ECO:0000256" key="1">
    <source>
        <dbReference type="ARBA" id="ARBA00004613"/>
    </source>
</evidence>
<dbReference type="PANTHER" id="PTHR32305">
    <property type="match status" value="1"/>
</dbReference>
<dbReference type="Pfam" id="PF05593">
    <property type="entry name" value="RHS_repeat"/>
    <property type="match status" value="2"/>
</dbReference>
<gene>
    <name evidence="6" type="ORF">KCV87_04270</name>
</gene>
<dbReference type="Proteomes" id="UP000677152">
    <property type="component" value="Chromosome"/>
</dbReference>
<accession>A0AA45R560</accession>
<feature type="compositionally biased region" description="Polar residues" evidence="4">
    <location>
        <begin position="87"/>
        <end position="100"/>
    </location>
</feature>
<dbReference type="InterPro" id="IPR031325">
    <property type="entry name" value="RHS_repeat"/>
</dbReference>
<reference evidence="6" key="1">
    <citation type="submission" date="2021-04" db="EMBL/GenBank/DDBJ databases">
        <title>Genomic sequence of Actinosynnema pretiosum subsp. pretiosum ATCC 31280 (C-14919).</title>
        <authorList>
            <person name="Bai L."/>
            <person name="Wang X."/>
            <person name="Xiao Y."/>
        </authorList>
    </citation>
    <scope>NUCLEOTIDE SEQUENCE</scope>
    <source>
        <strain evidence="6">ATCC 31280</strain>
    </source>
</reference>
<feature type="compositionally biased region" description="Pro residues" evidence="4">
    <location>
        <begin position="44"/>
        <end position="62"/>
    </location>
</feature>
<protein>
    <submittedName>
        <fullName evidence="6">Type IV secretion protein Rhs</fullName>
    </submittedName>
</protein>
<evidence type="ECO:0000256" key="5">
    <source>
        <dbReference type="SAM" id="SignalP"/>
    </source>
</evidence>
<dbReference type="InterPro" id="IPR003284">
    <property type="entry name" value="Sal_SpvB"/>
</dbReference>
<feature type="compositionally biased region" description="Basic and acidic residues" evidence="4">
    <location>
        <begin position="611"/>
        <end position="623"/>
    </location>
</feature>
<keyword evidence="3" id="KW-0843">Virulence</keyword>
<feature type="chain" id="PRO_5041273220" evidence="5">
    <location>
        <begin position="32"/>
        <end position="1981"/>
    </location>
</feature>
<dbReference type="EMBL" id="CP073249">
    <property type="protein sequence ID" value="QUF05328.1"/>
    <property type="molecule type" value="Genomic_DNA"/>
</dbReference>
<evidence type="ECO:0000313" key="7">
    <source>
        <dbReference type="Proteomes" id="UP000677152"/>
    </source>
</evidence>
<comment type="subcellular location">
    <subcellularLocation>
        <location evidence="1">Secreted</location>
    </subcellularLocation>
</comment>
<dbReference type="InterPro" id="IPR006530">
    <property type="entry name" value="YD"/>
</dbReference>
<dbReference type="GO" id="GO:0005737">
    <property type="term" value="C:cytoplasm"/>
    <property type="evidence" value="ECO:0007669"/>
    <property type="project" value="InterPro"/>
</dbReference>